<gene>
    <name evidence="1" type="ORF">G5V65_18185</name>
</gene>
<evidence type="ECO:0008006" key="3">
    <source>
        <dbReference type="Google" id="ProtNLM"/>
    </source>
</evidence>
<name>A0A6M1U530_9RHOB</name>
<reference evidence="1 2" key="1">
    <citation type="submission" date="2020-02" db="EMBL/GenBank/DDBJ databases">
        <title>Rhodobacter translucens sp. nov., a novel bacterium isolated from activated sludge.</title>
        <authorList>
            <person name="Liu J."/>
        </authorList>
    </citation>
    <scope>NUCLEOTIDE SEQUENCE [LARGE SCALE GENOMIC DNA]</scope>
    <source>
        <strain evidence="1 2">HX-7-19</strain>
    </source>
</reference>
<accession>A0A6M1U530</accession>
<evidence type="ECO:0000313" key="1">
    <source>
        <dbReference type="EMBL" id="NGQ92824.1"/>
    </source>
</evidence>
<dbReference type="Proteomes" id="UP000474758">
    <property type="component" value="Unassembled WGS sequence"/>
</dbReference>
<keyword evidence="2" id="KW-1185">Reference proteome</keyword>
<sequence>MLRRGFWLYVWRVDAGDNTLLYVGRTGDNSSPHATAPYTRMGQHLGFQTTQNALRKHLLKRDIRPEDCNSFDLIAHGPIYDQVAHDGADRAALMLKHTPLRNQVGAMEKLLCDGLKAVGYNVMNTVACSWSLSPDGLEKWEAAKEAFRSEFPELR</sequence>
<evidence type="ECO:0000313" key="2">
    <source>
        <dbReference type="Proteomes" id="UP000474758"/>
    </source>
</evidence>
<protein>
    <recommendedName>
        <fullName evidence="3">GIY-YIG nuclease family protein</fullName>
    </recommendedName>
</protein>
<dbReference type="EMBL" id="JAALFE010000023">
    <property type="protein sequence ID" value="NGQ92824.1"/>
    <property type="molecule type" value="Genomic_DNA"/>
</dbReference>
<proteinExistence type="predicted"/>
<comment type="caution">
    <text evidence="1">The sequence shown here is derived from an EMBL/GenBank/DDBJ whole genome shotgun (WGS) entry which is preliminary data.</text>
</comment>
<organism evidence="1 2">
    <name type="scientific">Paragemmobacter kunshanensis</name>
    <dbReference type="NCBI Taxonomy" id="2583234"/>
    <lineage>
        <taxon>Bacteria</taxon>
        <taxon>Pseudomonadati</taxon>
        <taxon>Pseudomonadota</taxon>
        <taxon>Alphaproteobacteria</taxon>
        <taxon>Rhodobacterales</taxon>
        <taxon>Paracoccaceae</taxon>
        <taxon>Paragemmobacter</taxon>
    </lineage>
</organism>
<dbReference type="AlphaFoldDB" id="A0A6M1U530"/>